<dbReference type="HOGENOM" id="CLU_019414_0_1_11"/>
<dbReference type="InterPro" id="IPR000639">
    <property type="entry name" value="Epox_hydrolase-like"/>
</dbReference>
<feature type="active site" description="Nucleophile" evidence="4">
    <location>
        <position position="165"/>
    </location>
</feature>
<dbReference type="PRINTS" id="PR00412">
    <property type="entry name" value="EPOXHYDRLASE"/>
</dbReference>
<dbReference type="PANTHER" id="PTHR21661">
    <property type="entry name" value="EPOXIDE HYDROLASE 1-RELATED"/>
    <property type="match status" value="1"/>
</dbReference>
<dbReference type="AlphaFoldDB" id="D5UMZ3"/>
<dbReference type="PIRSF" id="PIRSF001112">
    <property type="entry name" value="Epoxide_hydrolase"/>
    <property type="match status" value="1"/>
</dbReference>
<evidence type="ECO:0000313" key="6">
    <source>
        <dbReference type="EMBL" id="ADG78490.1"/>
    </source>
</evidence>
<evidence type="ECO:0000256" key="3">
    <source>
        <dbReference type="ARBA" id="ARBA00022801"/>
    </source>
</evidence>
<dbReference type="InterPro" id="IPR010497">
    <property type="entry name" value="Epoxide_hydro_N"/>
</dbReference>
<dbReference type="InterPro" id="IPR016292">
    <property type="entry name" value="Epoxide_hydrolase"/>
</dbReference>
<dbReference type="GO" id="GO:0004301">
    <property type="term" value="F:epoxide hydrolase activity"/>
    <property type="evidence" value="ECO:0007669"/>
    <property type="project" value="TreeGrafter"/>
</dbReference>
<proteinExistence type="inferred from homology"/>
<dbReference type="Pfam" id="PF06441">
    <property type="entry name" value="EHN"/>
    <property type="match status" value="1"/>
</dbReference>
<feature type="active site" description="Proton donor" evidence="4">
    <location>
        <position position="290"/>
    </location>
</feature>
<dbReference type="RefSeq" id="WP_013126513.1">
    <property type="nucleotide sequence ID" value="NC_014158.1"/>
</dbReference>
<dbReference type="InterPro" id="IPR029058">
    <property type="entry name" value="AB_hydrolase_fold"/>
</dbReference>
<evidence type="ECO:0000256" key="4">
    <source>
        <dbReference type="PIRSR" id="PIRSR001112-1"/>
    </source>
</evidence>
<dbReference type="EMBL" id="CP001966">
    <property type="protein sequence ID" value="ADG78490.1"/>
    <property type="molecule type" value="Genomic_DNA"/>
</dbReference>
<dbReference type="PANTHER" id="PTHR21661:SF35">
    <property type="entry name" value="EPOXIDE HYDROLASE"/>
    <property type="match status" value="1"/>
</dbReference>
<keyword evidence="7" id="KW-1185">Reference proteome</keyword>
<keyword evidence="3 6" id="KW-0378">Hydrolase</keyword>
<evidence type="ECO:0000256" key="1">
    <source>
        <dbReference type="ARBA" id="ARBA00010088"/>
    </source>
</evidence>
<dbReference type="Gene3D" id="3.40.50.1820">
    <property type="entry name" value="alpha/beta hydrolase"/>
    <property type="match status" value="1"/>
</dbReference>
<feature type="active site" description="Proton acceptor" evidence="4">
    <location>
        <position position="339"/>
    </location>
</feature>
<keyword evidence="2" id="KW-0058">Aromatic hydrocarbons catabolism</keyword>
<evidence type="ECO:0000259" key="5">
    <source>
        <dbReference type="Pfam" id="PF06441"/>
    </source>
</evidence>
<dbReference type="Proteomes" id="UP000001213">
    <property type="component" value="Chromosome"/>
</dbReference>
<gene>
    <name evidence="6" type="ordered locus">Tpau_1877</name>
</gene>
<dbReference type="SUPFAM" id="SSF53474">
    <property type="entry name" value="alpha/beta-Hydrolases"/>
    <property type="match status" value="1"/>
</dbReference>
<evidence type="ECO:0000313" key="7">
    <source>
        <dbReference type="Proteomes" id="UP000001213"/>
    </source>
</evidence>
<reference evidence="6 7" key="2">
    <citation type="journal article" date="2011" name="Stand. Genomic Sci.">
        <title>Complete genome sequence of Tsukamurella paurometabola type strain (no. 33).</title>
        <authorList>
            <person name="Munk A.C."/>
            <person name="Lapidus A."/>
            <person name="Lucas S."/>
            <person name="Nolan M."/>
            <person name="Tice H."/>
            <person name="Cheng J.F."/>
            <person name="Del Rio T.G."/>
            <person name="Goodwin L."/>
            <person name="Pitluck S."/>
            <person name="Liolios K."/>
            <person name="Huntemann M."/>
            <person name="Ivanova N."/>
            <person name="Mavromatis K."/>
            <person name="Mikhailova N."/>
            <person name="Pati A."/>
            <person name="Chen A."/>
            <person name="Palaniappan K."/>
            <person name="Tapia R."/>
            <person name="Han C."/>
            <person name="Land M."/>
            <person name="Hauser L."/>
            <person name="Chang Y.J."/>
            <person name="Jeffries C.D."/>
            <person name="Brettin T."/>
            <person name="Yasawong M."/>
            <person name="Brambilla E.M."/>
            <person name="Rohde M."/>
            <person name="Sikorski J."/>
            <person name="Goker M."/>
            <person name="Detter J.C."/>
            <person name="Woyke T."/>
            <person name="Bristow J."/>
            <person name="Eisen J.A."/>
            <person name="Markowitz V."/>
            <person name="Hugenholtz P."/>
            <person name="Kyrpides N.C."/>
            <person name="Klenk H.P."/>
        </authorList>
    </citation>
    <scope>NUCLEOTIDE SEQUENCE [LARGE SCALE GENOMIC DNA]</scope>
    <source>
        <strain evidence="7">ATCC 8368 / DSM 20162 / CCUG 35730 / CIP 100753 / JCM 10117 / KCTC 9821 / NBRC 16120 / NCIMB 702349 / NCTC 13040</strain>
    </source>
</reference>
<protein>
    <submittedName>
        <fullName evidence="6">Epoxide hydrolase domain protein</fullName>
    </submittedName>
</protein>
<dbReference type="KEGG" id="tpr:Tpau_1877"/>
<sequence length="361" mass="39495">MPPTPFTIAVPDDEITQLRDRLRATRFPDVAPNTDFARGTSGEYLRELVAYWADEFDWRRAESALNDIPQFQAEIGGRTVHFIHRKAAPSRGAILLLHGWPDTPFRYRRVLDDLTAAGYDCIVPSLPGFGFTGGHALSSADTADLFTRLMTETLGYESFVVAGGDVGTVVGTQIARRHPDQVRGLYLTNAEYPTGAEADLTEEEREYAEFIQYWWATQGGYAAVQSTKPQIVGPALNDSPAGLAAWMLGLIDTGAQDHDVEGAFGGRDELLTNVSIYWFTQTAATAADSYAADGWGGEATRVTVPTAMAIYPREAQSPRSWCERAANVVRYTSMPRGGHFAALEVPQDFSGDLLAFVEDLG</sequence>
<comment type="similarity">
    <text evidence="1">Belongs to the peptidase S33 family.</text>
</comment>
<dbReference type="eggNOG" id="COG2267">
    <property type="taxonomic scope" value="Bacteria"/>
</dbReference>
<organism evidence="6 7">
    <name type="scientific">Tsukamurella paurometabola (strain ATCC 8368 / DSM 20162 / CCUG 35730 / CIP 100753 / JCM 10117 / KCTC 9821 / NBRC 16120 / NCIMB 702349 / NCTC 13040)</name>
    <name type="common">Corynebacterium paurometabolum</name>
    <dbReference type="NCBI Taxonomy" id="521096"/>
    <lineage>
        <taxon>Bacteria</taxon>
        <taxon>Bacillati</taxon>
        <taxon>Actinomycetota</taxon>
        <taxon>Actinomycetes</taxon>
        <taxon>Mycobacteriales</taxon>
        <taxon>Tsukamurellaceae</taxon>
        <taxon>Tsukamurella</taxon>
    </lineage>
</organism>
<dbReference type="GO" id="GO:0097176">
    <property type="term" value="P:epoxide metabolic process"/>
    <property type="evidence" value="ECO:0007669"/>
    <property type="project" value="TreeGrafter"/>
</dbReference>
<reference evidence="7" key="1">
    <citation type="submission" date="2010-03" db="EMBL/GenBank/DDBJ databases">
        <title>The complete chromosome of Tsukamurella paurometabola DSM 20162.</title>
        <authorList>
            <consortium name="US DOE Joint Genome Institute (JGI-PGF)"/>
            <person name="Lucas S."/>
            <person name="Copeland A."/>
            <person name="Lapidus A."/>
            <person name="Glavina del Rio T."/>
            <person name="Dalin E."/>
            <person name="Tice H."/>
            <person name="Bruce D."/>
            <person name="Goodwin L."/>
            <person name="Pitluck S."/>
            <person name="Kyrpides N."/>
            <person name="Mavromatis K."/>
            <person name="Ivanova N."/>
            <person name="Mikhailova N."/>
            <person name="Munk A.C."/>
            <person name="Brettin T."/>
            <person name="Detter J.C."/>
            <person name="Tapia R."/>
            <person name="Han C."/>
            <person name="Larimer F."/>
            <person name="Land M."/>
            <person name="Hauser L."/>
            <person name="Markowitz V."/>
            <person name="Cheng J.-F."/>
            <person name="Hugenholtz P."/>
            <person name="Woyke T."/>
            <person name="Wu D."/>
            <person name="Jando M."/>
            <person name="Brambilla E."/>
            <person name="Klenk H.-P."/>
            <person name="Eisen J.A."/>
        </authorList>
    </citation>
    <scope>NUCLEOTIDE SEQUENCE [LARGE SCALE GENOMIC DNA]</scope>
    <source>
        <strain evidence="7">ATCC 8368 / DSM 20162 / CCUG 35730 / CIP 100753 / JCM 10117 / KCTC 9821 / NBRC 16120 / NCIMB 702349 / NCTC 13040</strain>
    </source>
</reference>
<evidence type="ECO:0000256" key="2">
    <source>
        <dbReference type="ARBA" id="ARBA00022797"/>
    </source>
</evidence>
<accession>D5UMZ3</accession>
<name>D5UMZ3_TSUPD</name>
<dbReference type="STRING" id="521096.Tpau_1877"/>
<feature type="domain" description="Epoxide hydrolase N-terminal" evidence="5">
    <location>
        <begin position="4"/>
        <end position="103"/>
    </location>
</feature>